<keyword evidence="5" id="KW-1185">Reference proteome</keyword>
<dbReference type="PRINTS" id="PR00038">
    <property type="entry name" value="HTHLUXR"/>
</dbReference>
<gene>
    <name evidence="4" type="ORF">HLB23_38735</name>
</gene>
<organism evidence="4 5">
    <name type="scientific">Nocardia uniformis</name>
    <dbReference type="NCBI Taxonomy" id="53432"/>
    <lineage>
        <taxon>Bacteria</taxon>
        <taxon>Bacillati</taxon>
        <taxon>Actinomycetota</taxon>
        <taxon>Actinomycetes</taxon>
        <taxon>Mycobacteriales</taxon>
        <taxon>Nocardiaceae</taxon>
        <taxon>Nocardia</taxon>
    </lineage>
</organism>
<dbReference type="Gene3D" id="1.10.10.10">
    <property type="entry name" value="Winged helix-like DNA-binding domain superfamily/Winged helix DNA-binding domain"/>
    <property type="match status" value="1"/>
</dbReference>
<dbReference type="PANTHER" id="PTHR16305">
    <property type="entry name" value="TESTICULAR SOLUBLE ADENYLYL CYCLASE"/>
    <property type="match status" value="1"/>
</dbReference>
<dbReference type="GO" id="GO:0005737">
    <property type="term" value="C:cytoplasm"/>
    <property type="evidence" value="ECO:0007669"/>
    <property type="project" value="TreeGrafter"/>
</dbReference>
<dbReference type="InterPro" id="IPR027417">
    <property type="entry name" value="P-loop_NTPase"/>
</dbReference>
<dbReference type="SUPFAM" id="SSF46894">
    <property type="entry name" value="C-terminal effector domain of the bipartite response regulators"/>
    <property type="match status" value="1"/>
</dbReference>
<protein>
    <submittedName>
        <fullName evidence="4">AAA family ATPase</fullName>
    </submittedName>
</protein>
<comment type="caution">
    <text evidence="4">The sequence shown here is derived from an EMBL/GenBank/DDBJ whole genome shotgun (WGS) entry which is preliminary data.</text>
</comment>
<dbReference type="GO" id="GO:0006355">
    <property type="term" value="P:regulation of DNA-templated transcription"/>
    <property type="evidence" value="ECO:0007669"/>
    <property type="project" value="InterPro"/>
</dbReference>
<evidence type="ECO:0000313" key="4">
    <source>
        <dbReference type="EMBL" id="NNH75723.1"/>
    </source>
</evidence>
<dbReference type="SMART" id="SM00421">
    <property type="entry name" value="HTH_LUXR"/>
    <property type="match status" value="1"/>
</dbReference>
<dbReference type="InterPro" id="IPR000792">
    <property type="entry name" value="Tscrpt_reg_LuxR_C"/>
</dbReference>
<proteinExistence type="predicted"/>
<dbReference type="PROSITE" id="PS00622">
    <property type="entry name" value="HTH_LUXR_1"/>
    <property type="match status" value="1"/>
</dbReference>
<dbReference type="Proteomes" id="UP000586827">
    <property type="component" value="Unassembled WGS sequence"/>
</dbReference>
<dbReference type="InterPro" id="IPR016032">
    <property type="entry name" value="Sig_transdc_resp-reg_C-effctor"/>
</dbReference>
<dbReference type="GO" id="GO:0004016">
    <property type="term" value="F:adenylate cyclase activity"/>
    <property type="evidence" value="ECO:0007669"/>
    <property type="project" value="TreeGrafter"/>
</dbReference>
<dbReference type="RefSeq" id="WP_084522224.1">
    <property type="nucleotide sequence ID" value="NZ_JABELX010000026.1"/>
</dbReference>
<feature type="domain" description="HTH luxR-type" evidence="3">
    <location>
        <begin position="838"/>
        <end position="901"/>
    </location>
</feature>
<evidence type="ECO:0000313" key="5">
    <source>
        <dbReference type="Proteomes" id="UP000586827"/>
    </source>
</evidence>
<accession>A0A849CA58</accession>
<reference evidence="4 5" key="1">
    <citation type="submission" date="2020-05" db="EMBL/GenBank/DDBJ databases">
        <title>MicrobeNet Type strains.</title>
        <authorList>
            <person name="Nicholson A.C."/>
        </authorList>
    </citation>
    <scope>NUCLEOTIDE SEQUENCE [LARGE SCALE GENOMIC DNA]</scope>
    <source>
        <strain evidence="4 5">JCM 3224</strain>
    </source>
</reference>
<dbReference type="InterPro" id="IPR036388">
    <property type="entry name" value="WH-like_DNA-bd_sf"/>
</dbReference>
<dbReference type="PANTHER" id="PTHR16305:SF35">
    <property type="entry name" value="TRANSCRIPTIONAL ACTIVATOR DOMAIN"/>
    <property type="match status" value="1"/>
</dbReference>
<dbReference type="InterPro" id="IPR041664">
    <property type="entry name" value="AAA_16"/>
</dbReference>
<dbReference type="SUPFAM" id="SSF52540">
    <property type="entry name" value="P-loop containing nucleoside triphosphate hydrolases"/>
    <property type="match status" value="1"/>
</dbReference>
<keyword evidence="1" id="KW-0547">Nucleotide-binding</keyword>
<sequence length="901" mass="97545">MSDAVRPNAVVLHGRSREQQRIGALLTDVAAGTSGALAVIGEPGEGKTALLEWAGSTAGEQWTILRSTGIDTESELAFAGLHAMLAPVLDRIDELPGPQRDALATAFGLRTSGSTDLFLIGIAALSLLAALSAQAPVLCLIDDLQWLDQPSADALLFAARRLGSESIAMLVAGRLDCRTPGVPELRLAPLDFAQSADLLADRMPTLSAELRDQVVVSAAGNPLALLELSRTDIGVLPVEPLPLPERLQRAYSVRIDQLPSAARLALLVVAAEETGHVDLVMRLLATLGAPARALAEAERSGLITVSAHRIRFGHPLQRAAAYRHTSFAQRAAVHAALAELPAVDPDRRAWHLAAAATGPDQVAADAVAAAAERARSRSGYATAAHALERAAELTPDPALRAHRMARAARTASEIGHTEQAARLAERAELLTLEPYQRAELVHIRGLADIEAGALRRACRLIRPAAADAATGDPEHAAAMLVDAARAAWLSGDFDELRAVRADTARLFRDSPLLVVLDGLLTLHSGDRAAGIALIRSAVEHGRQFPIEMPAQRIAVAVEAFLIGDSDAIHDILQDFVQGLHDHSMRYWLPEAQMMLANTELLQGRFHASEVFACQSIGTATDVGQPSRIASAERTLAVIAAVRGDAERCRELAERNLREAAGDGNFFDITGFEWALALLDMGQGRHEPALERFERLYRSPNQARGQWIELLGDWVEAAIRADLPERADIALREIESWSAAVDMAWAEAILLRCRAVLHGGEDEYLRALHLHAAADRWYDHARTELLYGEWLRRGRRYSESRSRLRRAMEAFERLGADPWAERARTELRAAGEGAVSEAAIDPAAVLTPQEFQVVRLAAAGATNREIAARLYLSPKTVSHHLYRAFPKLGVSRRVELARLDVD</sequence>
<dbReference type="Pfam" id="PF00196">
    <property type="entry name" value="GerE"/>
    <property type="match status" value="1"/>
</dbReference>
<dbReference type="PROSITE" id="PS50043">
    <property type="entry name" value="HTH_LUXR_2"/>
    <property type="match status" value="1"/>
</dbReference>
<dbReference type="GO" id="GO:0005524">
    <property type="term" value="F:ATP binding"/>
    <property type="evidence" value="ECO:0007669"/>
    <property type="project" value="UniProtKB-KW"/>
</dbReference>
<keyword evidence="2" id="KW-0067">ATP-binding</keyword>
<dbReference type="Pfam" id="PF13191">
    <property type="entry name" value="AAA_16"/>
    <property type="match status" value="1"/>
</dbReference>
<name>A0A849CA58_9NOCA</name>
<dbReference type="GO" id="GO:0003677">
    <property type="term" value="F:DNA binding"/>
    <property type="evidence" value="ECO:0007669"/>
    <property type="project" value="InterPro"/>
</dbReference>
<evidence type="ECO:0000259" key="3">
    <source>
        <dbReference type="PROSITE" id="PS50043"/>
    </source>
</evidence>
<evidence type="ECO:0000256" key="2">
    <source>
        <dbReference type="ARBA" id="ARBA00022840"/>
    </source>
</evidence>
<dbReference type="EMBL" id="JABELX010000026">
    <property type="protein sequence ID" value="NNH75723.1"/>
    <property type="molecule type" value="Genomic_DNA"/>
</dbReference>
<dbReference type="CDD" id="cd06170">
    <property type="entry name" value="LuxR_C_like"/>
    <property type="match status" value="1"/>
</dbReference>
<dbReference type="AlphaFoldDB" id="A0A849CA58"/>
<evidence type="ECO:0000256" key="1">
    <source>
        <dbReference type="ARBA" id="ARBA00022741"/>
    </source>
</evidence>